<keyword evidence="8" id="KW-1185">Reference proteome</keyword>
<dbReference type="PROSITE" id="PS00676">
    <property type="entry name" value="SIGMA54_INTERACT_2"/>
    <property type="match status" value="1"/>
</dbReference>
<dbReference type="InterPro" id="IPR002078">
    <property type="entry name" value="Sigma_54_int"/>
</dbReference>
<dbReference type="Gene3D" id="1.10.10.60">
    <property type="entry name" value="Homeodomain-like"/>
    <property type="match status" value="1"/>
</dbReference>
<dbReference type="InterPro" id="IPR008984">
    <property type="entry name" value="SMAD_FHA_dom_sf"/>
</dbReference>
<evidence type="ECO:0000313" key="8">
    <source>
        <dbReference type="Proteomes" id="UP000064967"/>
    </source>
</evidence>
<dbReference type="GO" id="GO:0043565">
    <property type="term" value="F:sequence-specific DNA binding"/>
    <property type="evidence" value="ECO:0007669"/>
    <property type="project" value="InterPro"/>
</dbReference>
<keyword evidence="2" id="KW-0067">ATP-binding</keyword>
<evidence type="ECO:0000256" key="1">
    <source>
        <dbReference type="ARBA" id="ARBA00022741"/>
    </source>
</evidence>
<dbReference type="InterPro" id="IPR058031">
    <property type="entry name" value="AAA_lid_NorR"/>
</dbReference>
<dbReference type="SMART" id="SM00240">
    <property type="entry name" value="FHA"/>
    <property type="match status" value="1"/>
</dbReference>
<keyword evidence="1" id="KW-0547">Nucleotide-binding</keyword>
<dbReference type="Gene3D" id="3.40.50.300">
    <property type="entry name" value="P-loop containing nucleotide triphosphate hydrolases"/>
    <property type="match status" value="1"/>
</dbReference>
<dbReference type="SMART" id="SM00382">
    <property type="entry name" value="AAA"/>
    <property type="match status" value="1"/>
</dbReference>
<evidence type="ECO:0000256" key="4">
    <source>
        <dbReference type="ARBA" id="ARBA00023163"/>
    </source>
</evidence>
<dbReference type="FunFam" id="3.40.50.300:FF:000006">
    <property type="entry name" value="DNA-binding transcriptional regulator NtrC"/>
    <property type="match status" value="1"/>
</dbReference>
<accession>A0A0K1Q719</accession>
<evidence type="ECO:0000313" key="7">
    <source>
        <dbReference type="EMBL" id="AKV01528.1"/>
    </source>
</evidence>
<dbReference type="SUPFAM" id="SSF46689">
    <property type="entry name" value="Homeodomain-like"/>
    <property type="match status" value="1"/>
</dbReference>
<dbReference type="PRINTS" id="PR01590">
    <property type="entry name" value="HTHFIS"/>
</dbReference>
<dbReference type="Gene3D" id="2.60.200.20">
    <property type="match status" value="1"/>
</dbReference>
<organism evidence="7 8">
    <name type="scientific">Labilithrix luteola</name>
    <dbReference type="NCBI Taxonomy" id="1391654"/>
    <lineage>
        <taxon>Bacteria</taxon>
        <taxon>Pseudomonadati</taxon>
        <taxon>Myxococcota</taxon>
        <taxon>Polyangia</taxon>
        <taxon>Polyangiales</taxon>
        <taxon>Labilitrichaceae</taxon>
        <taxon>Labilithrix</taxon>
    </lineage>
</organism>
<protein>
    <submittedName>
        <fullName evidence="7">Response regulator of zinc sigma-54-dependent two-component system</fullName>
    </submittedName>
</protein>
<proteinExistence type="predicted"/>
<dbReference type="CDD" id="cd00009">
    <property type="entry name" value="AAA"/>
    <property type="match status" value="1"/>
</dbReference>
<sequence length="432" mass="46158">MDDRTAPELLDDTNWVGRSRLVLVWESGSATYWLAPGETITVGRGADCTLRIDHPLVSRVHARIYGGDPVAIEDANSSNGVRVRGARIQAGAKVSISPGDLVEVGPALVAVQQPPGPSTEPSTPGQEARERAQALLTLLATVAKSELTVLLLGETGSGKNRAAESIHAQSPRAHRPLVHLNCAAFPESMLEAELFGYERGAFTGAVGAKPGLIEGADGGTLFLDEVGEMPLSTQAKLLGVIEGRNVLRLGSVRPKAIDVRFLAATNRELGAQIADGAFRKDLYFRLNGISITIPPLRERRSEIMELAERFLAEACARAGRAPLAFSADARNLLLSYAWPGNVRELRSAVERAAVLASADRVAASDLGLTFGSSGDVVRPLSNALDALEKERIVEALEQLSGNQTHAARALGISRRALISRLEQYGIPRPRKK</sequence>
<feature type="domain" description="FHA" evidence="5">
    <location>
        <begin position="40"/>
        <end position="88"/>
    </location>
</feature>
<dbReference type="Pfam" id="PF00498">
    <property type="entry name" value="FHA"/>
    <property type="match status" value="1"/>
</dbReference>
<dbReference type="SUPFAM" id="SSF52540">
    <property type="entry name" value="P-loop containing nucleoside triphosphate hydrolases"/>
    <property type="match status" value="1"/>
</dbReference>
<dbReference type="InterPro" id="IPR027417">
    <property type="entry name" value="P-loop_NTPase"/>
</dbReference>
<feature type="domain" description="Sigma-54 factor interaction" evidence="6">
    <location>
        <begin position="133"/>
        <end position="354"/>
    </location>
</feature>
<dbReference type="GO" id="GO:0005524">
    <property type="term" value="F:ATP binding"/>
    <property type="evidence" value="ECO:0007669"/>
    <property type="project" value="UniProtKB-KW"/>
</dbReference>
<dbReference type="CDD" id="cd00060">
    <property type="entry name" value="FHA"/>
    <property type="match status" value="1"/>
</dbReference>
<evidence type="ECO:0000259" key="5">
    <source>
        <dbReference type="PROSITE" id="PS50006"/>
    </source>
</evidence>
<dbReference type="InterPro" id="IPR000253">
    <property type="entry name" value="FHA_dom"/>
</dbReference>
<dbReference type="OrthoDB" id="5525283at2"/>
<evidence type="ECO:0000256" key="3">
    <source>
        <dbReference type="ARBA" id="ARBA00023015"/>
    </source>
</evidence>
<keyword evidence="4" id="KW-0804">Transcription</keyword>
<dbReference type="SUPFAM" id="SSF49879">
    <property type="entry name" value="SMAD/FHA domain"/>
    <property type="match status" value="1"/>
</dbReference>
<dbReference type="Pfam" id="PF00158">
    <property type="entry name" value="Sigma54_activat"/>
    <property type="match status" value="1"/>
</dbReference>
<dbReference type="AlphaFoldDB" id="A0A0K1Q719"/>
<dbReference type="RefSeq" id="WP_146652612.1">
    <property type="nucleotide sequence ID" value="NZ_CP012333.1"/>
</dbReference>
<gene>
    <name evidence="7" type="ORF">AKJ09_08191</name>
</gene>
<dbReference type="InterPro" id="IPR003593">
    <property type="entry name" value="AAA+_ATPase"/>
</dbReference>
<evidence type="ECO:0000259" key="6">
    <source>
        <dbReference type="PROSITE" id="PS50045"/>
    </source>
</evidence>
<dbReference type="PROSITE" id="PS50045">
    <property type="entry name" value="SIGMA54_INTERACT_4"/>
    <property type="match status" value="1"/>
</dbReference>
<dbReference type="Pfam" id="PF25601">
    <property type="entry name" value="AAA_lid_14"/>
    <property type="match status" value="1"/>
</dbReference>
<dbReference type="InterPro" id="IPR002197">
    <property type="entry name" value="HTH_Fis"/>
</dbReference>
<reference evidence="7 8" key="1">
    <citation type="submission" date="2015-08" db="EMBL/GenBank/DDBJ databases">
        <authorList>
            <person name="Babu N.S."/>
            <person name="Beckwith C.J."/>
            <person name="Beseler K.G."/>
            <person name="Brison A."/>
            <person name="Carone J.V."/>
            <person name="Caskin T.P."/>
            <person name="Diamond M."/>
            <person name="Durham M.E."/>
            <person name="Foxe J.M."/>
            <person name="Go M."/>
            <person name="Henderson B.A."/>
            <person name="Jones I.B."/>
            <person name="McGettigan J.A."/>
            <person name="Micheletti S.J."/>
            <person name="Nasrallah M.E."/>
            <person name="Ortiz D."/>
            <person name="Piller C.R."/>
            <person name="Privatt S.R."/>
            <person name="Schneider S.L."/>
            <person name="Sharp S."/>
            <person name="Smith T.C."/>
            <person name="Stanton J.D."/>
            <person name="Ullery H.E."/>
            <person name="Wilson R.J."/>
            <person name="Serrano M.G."/>
            <person name="Buck G."/>
            <person name="Lee V."/>
            <person name="Wang Y."/>
            <person name="Carvalho R."/>
            <person name="Voegtly L."/>
            <person name="Shi R."/>
            <person name="Duckworth R."/>
            <person name="Johnson A."/>
            <person name="Loviza R."/>
            <person name="Walstead R."/>
            <person name="Shah Z."/>
            <person name="Kiflezghi M."/>
            <person name="Wade K."/>
            <person name="Ball S.L."/>
            <person name="Bradley K.W."/>
            <person name="Asai D.J."/>
            <person name="Bowman C.A."/>
            <person name="Russell D.A."/>
            <person name="Pope W.H."/>
            <person name="Jacobs-Sera D."/>
            <person name="Hendrix R.W."/>
            <person name="Hatfull G.F."/>
        </authorList>
    </citation>
    <scope>NUCLEOTIDE SEQUENCE [LARGE SCALE GENOMIC DNA]</scope>
    <source>
        <strain evidence="7 8">DSM 27648</strain>
    </source>
</reference>
<dbReference type="InterPro" id="IPR009057">
    <property type="entry name" value="Homeodomain-like_sf"/>
</dbReference>
<name>A0A0K1Q719_9BACT</name>
<dbReference type="PROSITE" id="PS50006">
    <property type="entry name" value="FHA_DOMAIN"/>
    <property type="match status" value="1"/>
</dbReference>
<dbReference type="KEGG" id="llu:AKJ09_08191"/>
<dbReference type="PANTHER" id="PTHR32071">
    <property type="entry name" value="TRANSCRIPTIONAL REGULATORY PROTEIN"/>
    <property type="match status" value="1"/>
</dbReference>
<dbReference type="Gene3D" id="1.10.8.60">
    <property type="match status" value="1"/>
</dbReference>
<dbReference type="Pfam" id="PF02954">
    <property type="entry name" value="HTH_8"/>
    <property type="match status" value="1"/>
</dbReference>
<evidence type="ECO:0000256" key="2">
    <source>
        <dbReference type="ARBA" id="ARBA00022840"/>
    </source>
</evidence>
<dbReference type="EMBL" id="CP012333">
    <property type="protein sequence ID" value="AKV01528.1"/>
    <property type="molecule type" value="Genomic_DNA"/>
</dbReference>
<dbReference type="InterPro" id="IPR025943">
    <property type="entry name" value="Sigma_54_int_dom_ATP-bd_2"/>
</dbReference>
<dbReference type="GO" id="GO:0006355">
    <property type="term" value="P:regulation of DNA-templated transcription"/>
    <property type="evidence" value="ECO:0007669"/>
    <property type="project" value="InterPro"/>
</dbReference>
<dbReference type="Proteomes" id="UP000064967">
    <property type="component" value="Chromosome"/>
</dbReference>
<dbReference type="STRING" id="1391654.AKJ09_08191"/>
<keyword evidence="3" id="KW-0805">Transcription regulation</keyword>